<dbReference type="NCBIfam" id="TIGR00231">
    <property type="entry name" value="small_GTP"/>
    <property type="match status" value="1"/>
</dbReference>
<feature type="compositionally biased region" description="Polar residues" evidence="3">
    <location>
        <begin position="134"/>
        <end position="159"/>
    </location>
</feature>
<evidence type="ECO:0000313" key="5">
    <source>
        <dbReference type="Proteomes" id="UP000823872"/>
    </source>
</evidence>
<dbReference type="PANTHER" id="PTHR24070">
    <property type="entry name" value="RAS, DI-RAS, AND RHEB FAMILY MEMBERS OF SMALL GTPASE SUPERFAMILY"/>
    <property type="match status" value="1"/>
</dbReference>
<evidence type="ECO:0000256" key="2">
    <source>
        <dbReference type="ARBA" id="ARBA00023134"/>
    </source>
</evidence>
<keyword evidence="5" id="KW-1185">Reference proteome</keyword>
<proteinExistence type="predicted"/>
<gene>
    <name evidence="4" type="primary">RAP2A</name>
</gene>
<dbReference type="SMART" id="SM00173">
    <property type="entry name" value="RAS"/>
    <property type="match status" value="1"/>
</dbReference>
<evidence type="ECO:0008006" key="6">
    <source>
        <dbReference type="Google" id="ProtNLM"/>
    </source>
</evidence>
<dbReference type="SUPFAM" id="SSF52540">
    <property type="entry name" value="P-loop containing nucleoside triphosphate hydrolases"/>
    <property type="match status" value="1"/>
</dbReference>
<sequence>MREYKVVVLGSGGVGKSALTVQFVTGTFIEKYDPTIEDFYRKEIEVDSSPSVLEILDTAGTEQFASMRDLYIKNGQGFILVYSLVNQQSFQDIKPMRDQIIRVKREEGPELLRGALDGKDPLAAFGLGRDHAVATSSSCPEESSPHGTFTPRPNKSAPQSLRYVSLKGYP</sequence>
<dbReference type="GeneTree" id="ENSGT00940000160594"/>
<dbReference type="InterPro" id="IPR001806">
    <property type="entry name" value="Small_GTPase"/>
</dbReference>
<keyword evidence="2" id="KW-0342">GTP-binding</keyword>
<dbReference type="SMART" id="SM00175">
    <property type="entry name" value="RAB"/>
    <property type="match status" value="1"/>
</dbReference>
<feature type="region of interest" description="Disordered" evidence="3">
    <location>
        <begin position="134"/>
        <end position="170"/>
    </location>
</feature>
<dbReference type="Proteomes" id="UP000823872">
    <property type="component" value="Chromosome A1"/>
</dbReference>
<accession>A0ABI7YGN3</accession>
<evidence type="ECO:0000256" key="3">
    <source>
        <dbReference type="SAM" id="MobiDB-lite"/>
    </source>
</evidence>
<dbReference type="Ensembl" id="ENSFCTT00005047282.1">
    <property type="protein sequence ID" value="ENSFCTP00005034003.1"/>
    <property type="gene ID" value="ENSFCTG00005016515.1"/>
</dbReference>
<dbReference type="PROSITE" id="PS51421">
    <property type="entry name" value="RAS"/>
    <property type="match status" value="1"/>
</dbReference>
<evidence type="ECO:0000313" key="4">
    <source>
        <dbReference type="Ensembl" id="ENSFCTP00005034003.1"/>
    </source>
</evidence>
<reference evidence="4" key="2">
    <citation type="submission" date="2025-08" db="UniProtKB">
        <authorList>
            <consortium name="Ensembl"/>
        </authorList>
    </citation>
    <scope>IDENTIFICATION</scope>
    <source>
        <strain evidence="4">breed Abyssinian</strain>
    </source>
</reference>
<dbReference type="InterPro" id="IPR027417">
    <property type="entry name" value="P-loop_NTPase"/>
</dbReference>
<dbReference type="SMART" id="SM00174">
    <property type="entry name" value="RHO"/>
    <property type="match status" value="1"/>
</dbReference>
<protein>
    <recommendedName>
        <fullName evidence="6">Small monomeric GTPase</fullName>
    </recommendedName>
</protein>
<evidence type="ECO:0000256" key="1">
    <source>
        <dbReference type="ARBA" id="ARBA00022741"/>
    </source>
</evidence>
<keyword evidence="1" id="KW-0547">Nucleotide-binding</keyword>
<dbReference type="Pfam" id="PF00071">
    <property type="entry name" value="Ras"/>
    <property type="match status" value="1"/>
</dbReference>
<dbReference type="PRINTS" id="PR00449">
    <property type="entry name" value="RASTRNSFRMNG"/>
</dbReference>
<dbReference type="InterPro" id="IPR005225">
    <property type="entry name" value="Small_GTP-bd"/>
</dbReference>
<dbReference type="PROSITE" id="PS51419">
    <property type="entry name" value="RAB"/>
    <property type="match status" value="1"/>
</dbReference>
<name>A0ABI7YGN3_FELCA</name>
<dbReference type="Gene3D" id="3.40.50.300">
    <property type="entry name" value="P-loop containing nucleotide triphosphate hydrolases"/>
    <property type="match status" value="1"/>
</dbReference>
<dbReference type="InterPro" id="IPR020849">
    <property type="entry name" value="Small_GTPase_Ras-type"/>
</dbReference>
<reference evidence="4" key="3">
    <citation type="submission" date="2025-09" db="UniProtKB">
        <authorList>
            <consortium name="Ensembl"/>
        </authorList>
    </citation>
    <scope>IDENTIFICATION</scope>
    <source>
        <strain evidence="4">breed Abyssinian</strain>
    </source>
</reference>
<organism evidence="4 5">
    <name type="scientific">Felis catus</name>
    <name type="common">Cat</name>
    <name type="synonym">Felis silvestris catus</name>
    <dbReference type="NCBI Taxonomy" id="9685"/>
    <lineage>
        <taxon>Eukaryota</taxon>
        <taxon>Metazoa</taxon>
        <taxon>Chordata</taxon>
        <taxon>Craniata</taxon>
        <taxon>Vertebrata</taxon>
        <taxon>Euteleostomi</taxon>
        <taxon>Mammalia</taxon>
        <taxon>Eutheria</taxon>
        <taxon>Laurasiatheria</taxon>
        <taxon>Carnivora</taxon>
        <taxon>Feliformia</taxon>
        <taxon>Felidae</taxon>
        <taxon>Felinae</taxon>
        <taxon>Felis</taxon>
    </lineage>
</organism>
<reference evidence="4 5" key="1">
    <citation type="submission" date="2021-02" db="EMBL/GenBank/DDBJ databases">
        <title>Safari Cat Assemblies.</title>
        <authorList>
            <person name="Bredemeyer K.R."/>
            <person name="Murphy W.J."/>
        </authorList>
    </citation>
    <scope>NUCLEOTIDE SEQUENCE [LARGE SCALE GENOMIC DNA]</scope>
</reference>